<dbReference type="EMBL" id="KK583193">
    <property type="protein sequence ID" value="KDO33095.1"/>
    <property type="molecule type" value="Genomic_DNA"/>
</dbReference>
<feature type="region of interest" description="Disordered" evidence="1">
    <location>
        <begin position="1"/>
        <end position="25"/>
    </location>
</feature>
<dbReference type="Proteomes" id="UP000030745">
    <property type="component" value="Unassembled WGS sequence"/>
</dbReference>
<accession>A0A067CV15</accession>
<dbReference type="AlphaFoldDB" id="A0A067CV15"/>
<sequence>SIRLRPARLEEPVSSGSDSDAARASGPQSCCARFLRDKSADTNWRWFYKTKPCCRCHIERPSLHFAPSSFRFADESCRHRNFIRAGRFGFESRSQRSFRRVRRRLNQALAGCTRSIRAQKTISAVHPFLARQQIALCRRRPAHLWRDT</sequence>
<dbReference type="RefSeq" id="XP_012196260.1">
    <property type="nucleotide sequence ID" value="XM_012340870.1"/>
</dbReference>
<evidence type="ECO:0000313" key="2">
    <source>
        <dbReference type="EMBL" id="KDO33095.1"/>
    </source>
</evidence>
<proteinExistence type="predicted"/>
<feature type="non-terminal residue" evidence="2">
    <location>
        <position position="1"/>
    </location>
</feature>
<organism evidence="2 3">
    <name type="scientific">Saprolegnia parasitica (strain CBS 223.65)</name>
    <dbReference type="NCBI Taxonomy" id="695850"/>
    <lineage>
        <taxon>Eukaryota</taxon>
        <taxon>Sar</taxon>
        <taxon>Stramenopiles</taxon>
        <taxon>Oomycota</taxon>
        <taxon>Saprolegniomycetes</taxon>
        <taxon>Saprolegniales</taxon>
        <taxon>Saprolegniaceae</taxon>
        <taxon>Saprolegnia</taxon>
    </lineage>
</organism>
<gene>
    <name evidence="2" type="ORF">SPRG_19378</name>
</gene>
<feature type="compositionally biased region" description="Low complexity" evidence="1">
    <location>
        <begin position="14"/>
        <end position="25"/>
    </location>
</feature>
<dbReference type="KEGG" id="spar:SPRG_19378"/>
<dbReference type="GeneID" id="24140770"/>
<name>A0A067CV15_SAPPC</name>
<evidence type="ECO:0000313" key="3">
    <source>
        <dbReference type="Proteomes" id="UP000030745"/>
    </source>
</evidence>
<evidence type="ECO:0000256" key="1">
    <source>
        <dbReference type="SAM" id="MobiDB-lite"/>
    </source>
</evidence>
<dbReference type="VEuPathDB" id="FungiDB:SPRG_19378"/>
<reference evidence="2 3" key="1">
    <citation type="journal article" date="2013" name="PLoS Genet.">
        <title>Distinctive expansion of potential virulence genes in the genome of the oomycete fish pathogen Saprolegnia parasitica.</title>
        <authorList>
            <person name="Jiang R.H."/>
            <person name="de Bruijn I."/>
            <person name="Haas B.J."/>
            <person name="Belmonte R."/>
            <person name="Lobach L."/>
            <person name="Christie J."/>
            <person name="van den Ackerveken G."/>
            <person name="Bottin A."/>
            <person name="Bulone V."/>
            <person name="Diaz-Moreno S.M."/>
            <person name="Dumas B."/>
            <person name="Fan L."/>
            <person name="Gaulin E."/>
            <person name="Govers F."/>
            <person name="Grenville-Briggs L.J."/>
            <person name="Horner N.R."/>
            <person name="Levin J.Z."/>
            <person name="Mammella M."/>
            <person name="Meijer H.J."/>
            <person name="Morris P."/>
            <person name="Nusbaum C."/>
            <person name="Oome S."/>
            <person name="Phillips A.J."/>
            <person name="van Rooyen D."/>
            <person name="Rzeszutek E."/>
            <person name="Saraiva M."/>
            <person name="Secombes C.J."/>
            <person name="Seidl M.F."/>
            <person name="Snel B."/>
            <person name="Stassen J.H."/>
            <person name="Sykes S."/>
            <person name="Tripathy S."/>
            <person name="van den Berg H."/>
            <person name="Vega-Arreguin J.C."/>
            <person name="Wawra S."/>
            <person name="Young S.K."/>
            <person name="Zeng Q."/>
            <person name="Dieguez-Uribeondo J."/>
            <person name="Russ C."/>
            <person name="Tyler B.M."/>
            <person name="van West P."/>
        </authorList>
    </citation>
    <scope>NUCLEOTIDE SEQUENCE [LARGE SCALE GENOMIC DNA]</scope>
    <source>
        <strain evidence="2 3">CBS 223.65</strain>
    </source>
</reference>
<protein>
    <submittedName>
        <fullName evidence="2">Uncharacterized protein</fullName>
    </submittedName>
</protein>
<keyword evidence="3" id="KW-1185">Reference proteome</keyword>